<dbReference type="Proteomes" id="UP000525078">
    <property type="component" value="Unassembled WGS sequence"/>
</dbReference>
<dbReference type="EMBL" id="JAATIP010000196">
    <property type="protein sequence ID" value="KAF4360993.1"/>
    <property type="molecule type" value="Genomic_DNA"/>
</dbReference>
<reference evidence="3 4" key="1">
    <citation type="journal article" date="2020" name="bioRxiv">
        <title>Sequence and annotation of 42 cannabis genomes reveals extensive copy number variation in cannabinoid synthesis and pathogen resistance genes.</title>
        <authorList>
            <person name="Mckernan K.J."/>
            <person name="Helbert Y."/>
            <person name="Kane L.T."/>
            <person name="Ebling H."/>
            <person name="Zhang L."/>
            <person name="Liu B."/>
            <person name="Eaton Z."/>
            <person name="Mclaughlin S."/>
            <person name="Kingan S."/>
            <person name="Baybayan P."/>
            <person name="Concepcion G."/>
            <person name="Jordan M."/>
            <person name="Riva A."/>
            <person name="Barbazuk W."/>
            <person name="Harkins T."/>
        </authorList>
    </citation>
    <scope>NUCLEOTIDE SEQUENCE [LARGE SCALE GENOMIC DNA]</scope>
    <source>
        <strain evidence="4">cv. Jamaican Lion 4</strain>
        <tissue evidence="3">Leaf</tissue>
    </source>
</reference>
<evidence type="ECO:0000259" key="2">
    <source>
        <dbReference type="Pfam" id="PF09331"/>
    </source>
</evidence>
<dbReference type="Pfam" id="PF09331">
    <property type="entry name" value="DUF1985"/>
    <property type="match status" value="1"/>
</dbReference>
<keyword evidence="1" id="KW-0175">Coiled coil</keyword>
<protein>
    <recommendedName>
        <fullName evidence="2">DUF1985 domain-containing protein</fullName>
    </recommendedName>
</protein>
<accession>A0A7J6ERE4</accession>
<proteinExistence type="predicted"/>
<evidence type="ECO:0000313" key="3">
    <source>
        <dbReference type="EMBL" id="KAF4360993.1"/>
    </source>
</evidence>
<gene>
    <name evidence="3" type="ORF">F8388_016802</name>
</gene>
<dbReference type="AlphaFoldDB" id="A0A7J6ERE4"/>
<organism evidence="3 4">
    <name type="scientific">Cannabis sativa</name>
    <name type="common">Hemp</name>
    <name type="synonym">Marijuana</name>
    <dbReference type="NCBI Taxonomy" id="3483"/>
    <lineage>
        <taxon>Eukaryota</taxon>
        <taxon>Viridiplantae</taxon>
        <taxon>Streptophyta</taxon>
        <taxon>Embryophyta</taxon>
        <taxon>Tracheophyta</taxon>
        <taxon>Spermatophyta</taxon>
        <taxon>Magnoliopsida</taxon>
        <taxon>eudicotyledons</taxon>
        <taxon>Gunneridae</taxon>
        <taxon>Pentapetalae</taxon>
        <taxon>rosids</taxon>
        <taxon>fabids</taxon>
        <taxon>Rosales</taxon>
        <taxon>Cannabaceae</taxon>
        <taxon>Cannabis</taxon>
    </lineage>
</organism>
<dbReference type="InterPro" id="IPR015410">
    <property type="entry name" value="DUF1985"/>
</dbReference>
<name>A0A7J6ERE4_CANSA</name>
<feature type="coiled-coil region" evidence="1">
    <location>
        <begin position="317"/>
        <end position="344"/>
    </location>
</feature>
<feature type="domain" description="DUF1985" evidence="2">
    <location>
        <begin position="80"/>
        <end position="211"/>
    </location>
</feature>
<comment type="caution">
    <text evidence="3">The sequence shown here is derived from an EMBL/GenBank/DDBJ whole genome shotgun (WGS) entry which is preliminary data.</text>
</comment>
<evidence type="ECO:0000313" key="4">
    <source>
        <dbReference type="Proteomes" id="UP000525078"/>
    </source>
</evidence>
<dbReference type="PANTHER" id="PTHR48449">
    <property type="entry name" value="DUF1985 DOMAIN-CONTAINING PROTEIN"/>
    <property type="match status" value="1"/>
</dbReference>
<dbReference type="PANTHER" id="PTHR48449:SF1">
    <property type="entry name" value="DUF1985 DOMAIN-CONTAINING PROTEIN"/>
    <property type="match status" value="1"/>
</dbReference>
<evidence type="ECO:0000256" key="1">
    <source>
        <dbReference type="SAM" id="Coils"/>
    </source>
</evidence>
<sequence>METNSNLSLSTVNFDANKFTFVDSNIHISSHWHGFDCIRSFLSAPQLQKLRGSCFGFLLDLDKSLKPSNMIIHSLLLHQECNSNINELQLSFGHHKAKFGIAEFGFITGLNCNEFPPDFDVIDCPTNRLLNKYFPNKEFIKRNELAEFLMKTNIDDDDDAVKLTKVFIVQNILESKRGDRYIDNFVLRLVDDEQLFENYPWGRRSFNATIGNLSTAVNCRKTGYELCGFPLAFQVWGFEVLPKLGSLFATKVGSSIPKILNWKLTKTARLHTIWRKVFKDPTVVYAPLALFNARRTPPDFSSPTMNNDEDIDLMKENGEIKKENAEMRKEHGELRKKIDELNHKITELSGLKTDFEKIKDLVMSLVDKDVVKKETCGEGEKDKHNNLLSGEIVPHSPVILQLNKNEKNEEIKMSFLNSTDRLLRISGTSISMSSSSVIELTDVGSFSCAFEGRGVSLLVLLRKIPQKNCFDSEDKISGKIHGKGNFVYRHIKTIANKQSYYHNKTSDIEKEERSQREEGNSSRDFEGVLLQFRSFTQREIEDRIPRKEIKTSSSKLIKTIKTTTTNANHREALRTSNDSTASQYEKFKDKLPTSKLHLEQEKICETENFPFLNAPVTASSFFTVSIKVE</sequence>